<organism evidence="1 2">
    <name type="scientific">Oesophagostomum dentatum</name>
    <name type="common">Nodular worm</name>
    <dbReference type="NCBI Taxonomy" id="61180"/>
    <lineage>
        <taxon>Eukaryota</taxon>
        <taxon>Metazoa</taxon>
        <taxon>Ecdysozoa</taxon>
        <taxon>Nematoda</taxon>
        <taxon>Chromadorea</taxon>
        <taxon>Rhabditida</taxon>
        <taxon>Rhabditina</taxon>
        <taxon>Rhabditomorpha</taxon>
        <taxon>Strongyloidea</taxon>
        <taxon>Strongylidae</taxon>
        <taxon>Oesophagostomum</taxon>
    </lineage>
</organism>
<evidence type="ECO:0000313" key="1">
    <source>
        <dbReference type="EMBL" id="KHJ99657.1"/>
    </source>
</evidence>
<accession>A0A0B1TUZ8</accession>
<dbReference type="EMBL" id="KN549210">
    <property type="protein sequence ID" value="KHJ99657.1"/>
    <property type="molecule type" value="Genomic_DNA"/>
</dbReference>
<evidence type="ECO:0008006" key="3">
    <source>
        <dbReference type="Google" id="ProtNLM"/>
    </source>
</evidence>
<gene>
    <name evidence="1" type="ORF">OESDEN_00339</name>
</gene>
<proteinExistence type="predicted"/>
<name>A0A0B1TUZ8_OESDE</name>
<reference evidence="1 2" key="1">
    <citation type="submission" date="2014-03" db="EMBL/GenBank/DDBJ databases">
        <title>Draft genome of the hookworm Oesophagostomum dentatum.</title>
        <authorList>
            <person name="Mitreva M."/>
        </authorList>
    </citation>
    <scope>NUCLEOTIDE SEQUENCE [LARGE SCALE GENOMIC DNA]</scope>
    <source>
        <strain evidence="1 2">OD-Hann</strain>
    </source>
</reference>
<sequence>MHLIIPSELKRQRKAVVSSVAKKERVGTALKYKWALSAKEEAEIKASFSRREMVMHCDSQAAVAILKKGTTKPNLQFWAEAIWDMSKSLNLVIEFVWTARDYSVEADLLLERLICMTGQ</sequence>
<keyword evidence="2" id="KW-1185">Reference proteome</keyword>
<evidence type="ECO:0000313" key="2">
    <source>
        <dbReference type="Proteomes" id="UP000053660"/>
    </source>
</evidence>
<dbReference type="AlphaFoldDB" id="A0A0B1TUZ8"/>
<dbReference type="Proteomes" id="UP000053660">
    <property type="component" value="Unassembled WGS sequence"/>
</dbReference>
<protein>
    <recommendedName>
        <fullName evidence="3">RNase H type-1 domain-containing protein</fullName>
    </recommendedName>
</protein>
<dbReference type="OrthoDB" id="5857497at2759"/>